<keyword evidence="6" id="KW-0418">Kinase</keyword>
<protein>
    <recommendedName>
        <fullName evidence="2">histidine kinase</fullName>
        <ecNumber evidence="2">2.7.13.3</ecNumber>
    </recommendedName>
</protein>
<dbReference type="PROSITE" id="PS50109">
    <property type="entry name" value="HIS_KIN"/>
    <property type="match status" value="1"/>
</dbReference>
<dbReference type="Gene3D" id="1.10.287.130">
    <property type="match status" value="1"/>
</dbReference>
<dbReference type="PANTHER" id="PTHR43065">
    <property type="entry name" value="SENSOR HISTIDINE KINASE"/>
    <property type="match status" value="1"/>
</dbReference>
<gene>
    <name evidence="6" type="ORF">LX87_04676</name>
</gene>
<keyword evidence="4" id="KW-0812">Transmembrane</keyword>
<dbReference type="InterPro" id="IPR003594">
    <property type="entry name" value="HATPase_dom"/>
</dbReference>
<comment type="caution">
    <text evidence="6">The sequence shown here is derived from an EMBL/GenBank/DDBJ whole genome shotgun (WGS) entry which is preliminary data.</text>
</comment>
<dbReference type="Gene3D" id="3.30.450.40">
    <property type="match status" value="1"/>
</dbReference>
<evidence type="ECO:0000256" key="4">
    <source>
        <dbReference type="SAM" id="Phobius"/>
    </source>
</evidence>
<dbReference type="Pfam" id="PF07495">
    <property type="entry name" value="Y_Y_Y"/>
    <property type="match status" value="1"/>
</dbReference>
<dbReference type="InterPro" id="IPR011123">
    <property type="entry name" value="Y_Y_Y"/>
</dbReference>
<keyword evidence="7" id="KW-1185">Reference proteome</keyword>
<name>A0A327WNR5_LARAB</name>
<feature type="coiled-coil region" evidence="3">
    <location>
        <begin position="779"/>
        <end position="824"/>
    </location>
</feature>
<keyword evidence="4" id="KW-0472">Membrane</keyword>
<dbReference type="SUPFAM" id="SSF55874">
    <property type="entry name" value="ATPase domain of HSP90 chaperone/DNA topoisomerase II/histidine kinase"/>
    <property type="match status" value="1"/>
</dbReference>
<dbReference type="AlphaFoldDB" id="A0A327WNR5"/>
<dbReference type="EMBL" id="QLMC01000006">
    <property type="protein sequence ID" value="RAJ93164.1"/>
    <property type="molecule type" value="Genomic_DNA"/>
</dbReference>
<dbReference type="PANTHER" id="PTHR43065:SF42">
    <property type="entry name" value="TWO-COMPONENT SENSOR PPRA"/>
    <property type="match status" value="1"/>
</dbReference>
<evidence type="ECO:0000256" key="3">
    <source>
        <dbReference type="SAM" id="Coils"/>
    </source>
</evidence>
<feature type="transmembrane region" description="Helical" evidence="4">
    <location>
        <begin position="757"/>
        <end position="777"/>
    </location>
</feature>
<dbReference type="GO" id="GO:0004673">
    <property type="term" value="F:protein histidine kinase activity"/>
    <property type="evidence" value="ECO:0007669"/>
    <property type="project" value="UniProtKB-EC"/>
</dbReference>
<dbReference type="InterPro" id="IPR036890">
    <property type="entry name" value="HATPase_C_sf"/>
</dbReference>
<dbReference type="Gene3D" id="2.130.10.10">
    <property type="entry name" value="YVTN repeat-like/Quinoprotein amine dehydrogenase"/>
    <property type="match status" value="3"/>
</dbReference>
<organism evidence="6 7">
    <name type="scientific">Larkinella arboricola</name>
    <dbReference type="NCBI Taxonomy" id="643671"/>
    <lineage>
        <taxon>Bacteria</taxon>
        <taxon>Pseudomonadati</taxon>
        <taxon>Bacteroidota</taxon>
        <taxon>Cytophagia</taxon>
        <taxon>Cytophagales</taxon>
        <taxon>Spirosomataceae</taxon>
        <taxon>Larkinella</taxon>
    </lineage>
</organism>
<sequence length="1260" mass="141467">MCIDNQQITRGRWKKPSPVRGFWLALGWLLSVTLAWGQTGPADEIVPPARFYSPDQYNAHSQNFAVTQDQRRVLYMGNFAGVLEYDGLDWRTIPTATISKVSSLLRAENGNICVGGNGEFGYLRPDPTGKLQFVSLSQNVKGRFNEIIAILEAPDGIYFIARNALFRWDGTVVTEWNTTLNILSAFQSNQQIYVFQQRKGLSILRSGTLVPVNRSSQVPVLYDAVALLPLGSGESLLVTSNQGGFRLVNNTVEPFENPLNTYLSVNQATCGTRLPDQSLAISTLRGGIVLMTPDGQLKQIVRGIAGVTDQMTNAMFPDREGNLWLALNNGIAQLEIPSQLSFFSGSARQMGEVMDIKRVGEVVYLATVNGLFRIEQSEVRPVPGLSVSCFALADVGGTLYVATSKGVFRVKNGEKKAITQEYTLSLKGSRRDPSRLYAGTENGLRVLTVSDNPRAASSFFMELDERIFGLEEDPQGNIWLETLTRGLHQFRPATNQVSQYTNLQGLPTLLYNRLATTSLGLLVCNEKGIFRYDPQQDRFEAFNPFNDGRPAADHWHNALLEDPRGNFWTVGGDKKKVVFYQKQRNGFRAESTPFLPVSTSPINVIYPDRNGIVWMGGRDGLIRYDARVSKRYDQPYDALIRQIRTGENTVLFNGFEGASESSAGPNKAQTALPYQGNSISFEFSAASYPTAKGLQFQYKLENFDKNWSDWTAENWKEYTNLPAGTYQFRVKARTIYQLPSREATYSFTVLPPWYGRWWVIGLLVIGAGVLLVALVRWRLAAVVREKQALETLIQERTEEVVHQKSELEKQSEELAIKNDQLEKIDLFVQSINAEIDFANLFQTVLAKFSVIRNMNGASFLLYDKSTGTFRYKALKGSHDLSHVESVQLSPEQAEQRFLSQAVEIQENIYLKKEVHFEPLGNALDDLTPPQTLVTLVIGNEDGIDGFITLENTVRPNAFDQRDLNMIGNLKEHLIAAFIKTRLLEDLEHTLNDLKNAQGELIRQEKLASVGQLTKGIVDRILNPLNYVNNFSQSSDDMIDEVIETLQKQPDGVSADVMADLIDDLGILKKNLAKIQEHSNSTTRILKDMQRLLKEKSRDFLETDLNIFVESKTRTLIQELKGEYRDLGVNLVLKLDPQPVRTRLLPYEFGQVVQHIVSNSYYTLFEKSKTVSGFMPEVQIATELENSHVRLRFRDNGKGIPSSELARLFSPFFTTKPTSKGTGLGLFMTKDIVELHKGKIEINSKEGEYTEIVMVLPAQVG</sequence>
<dbReference type="RefSeq" id="WP_170139439.1">
    <property type="nucleotide sequence ID" value="NZ_QLMC01000006.1"/>
</dbReference>
<evidence type="ECO:0000256" key="2">
    <source>
        <dbReference type="ARBA" id="ARBA00012438"/>
    </source>
</evidence>
<keyword evidence="6" id="KW-0808">Transferase</keyword>
<dbReference type="CDD" id="cd00075">
    <property type="entry name" value="HATPase"/>
    <property type="match status" value="1"/>
</dbReference>
<evidence type="ECO:0000259" key="5">
    <source>
        <dbReference type="PROSITE" id="PS50109"/>
    </source>
</evidence>
<feature type="coiled-coil region" evidence="3">
    <location>
        <begin position="979"/>
        <end position="1006"/>
    </location>
</feature>
<reference evidence="6 7" key="1">
    <citation type="submission" date="2018-06" db="EMBL/GenBank/DDBJ databases">
        <title>Genomic Encyclopedia of Archaeal and Bacterial Type Strains, Phase II (KMG-II): from individual species to whole genera.</title>
        <authorList>
            <person name="Goeker M."/>
        </authorList>
    </citation>
    <scope>NUCLEOTIDE SEQUENCE [LARGE SCALE GENOMIC DNA]</scope>
    <source>
        <strain evidence="6 7">DSM 21851</strain>
    </source>
</reference>
<dbReference type="Proteomes" id="UP000248790">
    <property type="component" value="Unassembled WGS sequence"/>
</dbReference>
<proteinExistence type="predicted"/>
<evidence type="ECO:0000313" key="6">
    <source>
        <dbReference type="EMBL" id="RAJ93164.1"/>
    </source>
</evidence>
<dbReference type="InterPro" id="IPR015943">
    <property type="entry name" value="WD40/YVTN_repeat-like_dom_sf"/>
</dbReference>
<dbReference type="Gene3D" id="2.60.40.10">
    <property type="entry name" value="Immunoglobulins"/>
    <property type="match status" value="1"/>
</dbReference>
<accession>A0A327WNR5</accession>
<dbReference type="InterPro" id="IPR013783">
    <property type="entry name" value="Ig-like_fold"/>
</dbReference>
<dbReference type="InterPro" id="IPR005467">
    <property type="entry name" value="His_kinase_dom"/>
</dbReference>
<dbReference type="SMART" id="SM00387">
    <property type="entry name" value="HATPase_c"/>
    <property type="match status" value="1"/>
</dbReference>
<keyword evidence="4" id="KW-1133">Transmembrane helix</keyword>
<comment type="catalytic activity">
    <reaction evidence="1">
        <text>ATP + protein L-histidine = ADP + protein N-phospho-L-histidine.</text>
        <dbReference type="EC" id="2.7.13.3"/>
    </reaction>
</comment>
<feature type="domain" description="Histidine kinase" evidence="5">
    <location>
        <begin position="1015"/>
        <end position="1259"/>
    </location>
</feature>
<dbReference type="SUPFAM" id="SSF55781">
    <property type="entry name" value="GAF domain-like"/>
    <property type="match status" value="1"/>
</dbReference>
<keyword evidence="3" id="KW-0175">Coiled coil</keyword>
<dbReference type="EC" id="2.7.13.3" evidence="2"/>
<evidence type="ECO:0000256" key="1">
    <source>
        <dbReference type="ARBA" id="ARBA00000085"/>
    </source>
</evidence>
<evidence type="ECO:0000313" key="7">
    <source>
        <dbReference type="Proteomes" id="UP000248790"/>
    </source>
</evidence>
<dbReference type="SUPFAM" id="SSF63829">
    <property type="entry name" value="Calcium-dependent phosphotriesterase"/>
    <property type="match status" value="2"/>
</dbReference>
<dbReference type="InterPro" id="IPR004358">
    <property type="entry name" value="Sig_transdc_His_kin-like_C"/>
</dbReference>
<dbReference type="InterPro" id="IPR029016">
    <property type="entry name" value="GAF-like_dom_sf"/>
</dbReference>
<dbReference type="Pfam" id="PF02518">
    <property type="entry name" value="HATPase_c"/>
    <property type="match status" value="1"/>
</dbReference>
<dbReference type="Gene3D" id="3.30.565.10">
    <property type="entry name" value="Histidine kinase-like ATPase, C-terminal domain"/>
    <property type="match status" value="1"/>
</dbReference>
<dbReference type="PRINTS" id="PR00344">
    <property type="entry name" value="BCTRLSENSOR"/>
</dbReference>